<dbReference type="EMBL" id="QGDD01000001">
    <property type="protein sequence ID" value="PWN04641.1"/>
    <property type="molecule type" value="Genomic_DNA"/>
</dbReference>
<dbReference type="OrthoDB" id="3768081at2"/>
<keyword evidence="2" id="KW-0812">Transmembrane</keyword>
<evidence type="ECO:0000313" key="3">
    <source>
        <dbReference type="EMBL" id="PWN04641.1"/>
    </source>
</evidence>
<feature type="region of interest" description="Disordered" evidence="1">
    <location>
        <begin position="285"/>
        <end position="319"/>
    </location>
</feature>
<protein>
    <recommendedName>
        <fullName evidence="5">PknH-like extracellular domain-containing protein</fullName>
    </recommendedName>
</protein>
<organism evidence="3 4">
    <name type="scientific">Nocardioides silvaticus</name>
    <dbReference type="NCBI Taxonomy" id="2201891"/>
    <lineage>
        <taxon>Bacteria</taxon>
        <taxon>Bacillati</taxon>
        <taxon>Actinomycetota</taxon>
        <taxon>Actinomycetes</taxon>
        <taxon>Propionibacteriales</taxon>
        <taxon>Nocardioidaceae</taxon>
        <taxon>Nocardioides</taxon>
    </lineage>
</organism>
<reference evidence="3 4" key="1">
    <citation type="submission" date="2018-05" db="EMBL/GenBank/DDBJ databases">
        <title>Nocardioides silvaticus genome.</title>
        <authorList>
            <person name="Li C."/>
            <person name="Wang G."/>
        </authorList>
    </citation>
    <scope>NUCLEOTIDE SEQUENCE [LARGE SCALE GENOMIC DNA]</scope>
    <source>
        <strain evidence="3 4">CCTCC AB 2018079</strain>
    </source>
</reference>
<feature type="region of interest" description="Disordered" evidence="1">
    <location>
        <begin position="70"/>
        <end position="90"/>
    </location>
</feature>
<sequence length="682" mass="72046">MSDPIEKLTGLGDALEGAPMPLPASEIRARGDRIRRRRHAVLAGASAAVVAAVAVPVMAFTFDGDDAKEAPPVDNSVSDPVPAPTSASLSQSNLLTDEQAIYPNGGADWRAAGTSEGDGQAAASPCQQSTMKGLGAGTVFQRDFEFVSTDTGEVATTLHFNEVIAEFPSVREAEAAYTEIRGWYDDCRPTGSESYRAGEFSDVPIGEVGLVGAAEVQVSSYGPVDEEIDPFGEESWYLETGLVQIDDRIAVLTQLIHGQDYNWPEGTPVFQMAPDAATQLALGNEGQTAEPTPGVDWPTSIPAGFPLDSGWPEDDGNDEYRLDAPSADNQAMIPAGELDACLFSPADPGATARLTTRLSYATDGYVRELQLFPSDREATSYVDQLRQLFGACPTDGTTPTFTTEVSDGAIGEESVVITRVGEEIYRTVINVVRIGNAVVVDLTSDEGLAADIDSLTVETSENLADVVAAVNDLQGGTPGDDPGPDLSAPAGTTTIPDAFPLDRALDEPPVADSDTQVAGPDGTVDGVRPQTACGEPLSMPGRGDPADRLGYSVSTIGGYDGRTLETYPTVQDALDRMEQLRAQLQGCERDDEGDGLSARLWESHSSDTGYESVTFGWTYEATEFQAASAGQLYTVVRVGNAILGLEWGSEGSAQSQIDLAPDQVQLAKLIAAEMCVFQAAWC</sequence>
<evidence type="ECO:0000313" key="4">
    <source>
        <dbReference type="Proteomes" id="UP000245507"/>
    </source>
</evidence>
<keyword evidence="4" id="KW-1185">Reference proteome</keyword>
<dbReference type="Proteomes" id="UP000245507">
    <property type="component" value="Unassembled WGS sequence"/>
</dbReference>
<feature type="transmembrane region" description="Helical" evidence="2">
    <location>
        <begin position="40"/>
        <end position="62"/>
    </location>
</feature>
<keyword evidence="2" id="KW-1133">Transmembrane helix</keyword>
<name>A0A316TLX3_9ACTN</name>
<feature type="region of interest" description="Disordered" evidence="1">
    <location>
        <begin position="1"/>
        <end position="24"/>
    </location>
</feature>
<evidence type="ECO:0008006" key="5">
    <source>
        <dbReference type="Google" id="ProtNLM"/>
    </source>
</evidence>
<keyword evidence="2" id="KW-0472">Membrane</keyword>
<dbReference type="AlphaFoldDB" id="A0A316TLX3"/>
<accession>A0A316TLX3</accession>
<dbReference type="RefSeq" id="WP_109692145.1">
    <property type="nucleotide sequence ID" value="NZ_QGDD01000001.1"/>
</dbReference>
<feature type="region of interest" description="Disordered" evidence="1">
    <location>
        <begin position="105"/>
        <end position="124"/>
    </location>
</feature>
<feature type="region of interest" description="Disordered" evidence="1">
    <location>
        <begin position="472"/>
        <end position="548"/>
    </location>
</feature>
<evidence type="ECO:0000256" key="1">
    <source>
        <dbReference type="SAM" id="MobiDB-lite"/>
    </source>
</evidence>
<evidence type="ECO:0000256" key="2">
    <source>
        <dbReference type="SAM" id="Phobius"/>
    </source>
</evidence>
<comment type="caution">
    <text evidence="3">The sequence shown here is derived from an EMBL/GenBank/DDBJ whole genome shotgun (WGS) entry which is preliminary data.</text>
</comment>
<gene>
    <name evidence="3" type="ORF">DJ010_03190</name>
</gene>
<proteinExistence type="predicted"/>